<dbReference type="GO" id="GO:0005634">
    <property type="term" value="C:nucleus"/>
    <property type="evidence" value="ECO:0007669"/>
    <property type="project" value="TreeGrafter"/>
</dbReference>
<dbReference type="Gene3D" id="2.120.10.80">
    <property type="entry name" value="Kelch-type beta propeller"/>
    <property type="match status" value="1"/>
</dbReference>
<organism evidence="3 4">
    <name type="scientific">Capsicum baccatum</name>
    <name type="common">Peruvian pepper</name>
    <dbReference type="NCBI Taxonomy" id="33114"/>
    <lineage>
        <taxon>Eukaryota</taxon>
        <taxon>Viridiplantae</taxon>
        <taxon>Streptophyta</taxon>
        <taxon>Embryophyta</taxon>
        <taxon>Tracheophyta</taxon>
        <taxon>Spermatophyta</taxon>
        <taxon>Magnoliopsida</taxon>
        <taxon>eudicotyledons</taxon>
        <taxon>Gunneridae</taxon>
        <taxon>Pentapetalae</taxon>
        <taxon>asterids</taxon>
        <taxon>lamiids</taxon>
        <taxon>Solanales</taxon>
        <taxon>Solanaceae</taxon>
        <taxon>Solanoideae</taxon>
        <taxon>Capsiceae</taxon>
        <taxon>Capsicum</taxon>
    </lineage>
</organism>
<reference evidence="3 4" key="1">
    <citation type="journal article" date="2017" name="Genome Biol.">
        <title>New reference genome sequences of hot pepper reveal the massive evolution of plant disease-resistance genes by retroduplication.</title>
        <authorList>
            <person name="Kim S."/>
            <person name="Park J."/>
            <person name="Yeom S.I."/>
            <person name="Kim Y.M."/>
            <person name="Seo E."/>
            <person name="Kim K.T."/>
            <person name="Kim M.S."/>
            <person name="Lee J.M."/>
            <person name="Cheong K."/>
            <person name="Shin H.S."/>
            <person name="Kim S.B."/>
            <person name="Han K."/>
            <person name="Lee J."/>
            <person name="Park M."/>
            <person name="Lee H.A."/>
            <person name="Lee H.Y."/>
            <person name="Lee Y."/>
            <person name="Oh S."/>
            <person name="Lee J.H."/>
            <person name="Choi E."/>
            <person name="Choi E."/>
            <person name="Lee S.E."/>
            <person name="Jeon J."/>
            <person name="Kim H."/>
            <person name="Choi G."/>
            <person name="Song H."/>
            <person name="Lee J."/>
            <person name="Lee S.C."/>
            <person name="Kwon J.K."/>
            <person name="Lee H.Y."/>
            <person name="Koo N."/>
            <person name="Hong Y."/>
            <person name="Kim R.W."/>
            <person name="Kang W.H."/>
            <person name="Huh J.H."/>
            <person name="Kang B.C."/>
            <person name="Yang T.J."/>
            <person name="Lee Y.H."/>
            <person name="Bennetzen J.L."/>
            <person name="Choi D."/>
        </authorList>
    </citation>
    <scope>NUCLEOTIDE SEQUENCE [LARGE SCALE GENOMIC DNA]</scope>
    <source>
        <strain evidence="4">cv. PBC81</strain>
    </source>
</reference>
<dbReference type="InterPro" id="IPR015915">
    <property type="entry name" value="Kelch-typ_b-propeller"/>
</dbReference>
<dbReference type="PANTHER" id="PTHR46122">
    <property type="entry name" value="GALACTOSE OXIDASE/KELCH REPEAT PROTEIN-RELATED"/>
    <property type="match status" value="1"/>
</dbReference>
<name>A0A2G2VLQ5_CAPBA</name>
<dbReference type="InterPro" id="IPR006652">
    <property type="entry name" value="Kelch_1"/>
</dbReference>
<evidence type="ECO:0000313" key="3">
    <source>
        <dbReference type="EMBL" id="PHT33900.1"/>
    </source>
</evidence>
<dbReference type="EMBL" id="MLFT02000011">
    <property type="protein sequence ID" value="PHT33900.1"/>
    <property type="molecule type" value="Genomic_DNA"/>
</dbReference>
<dbReference type="PANTHER" id="PTHR46122:SF13">
    <property type="entry name" value="F-BOX_KELCH-REPEAT PROTEIN SKIP11-LIKE"/>
    <property type="match status" value="1"/>
</dbReference>
<dbReference type="SMART" id="SM00612">
    <property type="entry name" value="Kelch"/>
    <property type="match status" value="1"/>
</dbReference>
<comment type="caution">
    <text evidence="3">The sequence shown here is derived from an EMBL/GenBank/DDBJ whole genome shotgun (WGS) entry which is preliminary data.</text>
</comment>
<dbReference type="OrthoDB" id="191037at2759"/>
<dbReference type="AlphaFoldDB" id="A0A2G2VLQ5"/>
<reference evidence="4" key="2">
    <citation type="journal article" date="2017" name="J. Anim. Genet.">
        <title>Multiple reference genome sequences of hot pepper reveal the massive evolution of plant disease resistance genes by retroduplication.</title>
        <authorList>
            <person name="Kim S."/>
            <person name="Park J."/>
            <person name="Yeom S.-I."/>
            <person name="Kim Y.-M."/>
            <person name="Seo E."/>
            <person name="Kim K.-T."/>
            <person name="Kim M.-S."/>
            <person name="Lee J.M."/>
            <person name="Cheong K."/>
            <person name="Shin H.-S."/>
            <person name="Kim S.-B."/>
            <person name="Han K."/>
            <person name="Lee J."/>
            <person name="Park M."/>
            <person name="Lee H.-A."/>
            <person name="Lee H.-Y."/>
            <person name="Lee Y."/>
            <person name="Oh S."/>
            <person name="Lee J.H."/>
            <person name="Choi E."/>
            <person name="Choi E."/>
            <person name="Lee S.E."/>
            <person name="Jeon J."/>
            <person name="Kim H."/>
            <person name="Choi G."/>
            <person name="Song H."/>
            <person name="Lee J."/>
            <person name="Lee S.-C."/>
            <person name="Kwon J.-K."/>
            <person name="Lee H.-Y."/>
            <person name="Koo N."/>
            <person name="Hong Y."/>
            <person name="Kim R.W."/>
            <person name="Kang W.-H."/>
            <person name="Huh J.H."/>
            <person name="Kang B.-C."/>
            <person name="Yang T.-J."/>
            <person name="Lee Y.-H."/>
            <person name="Bennetzen J.L."/>
            <person name="Choi D."/>
        </authorList>
    </citation>
    <scope>NUCLEOTIDE SEQUENCE [LARGE SCALE GENOMIC DNA]</scope>
    <source>
        <strain evidence="4">cv. PBC81</strain>
    </source>
</reference>
<dbReference type="SUPFAM" id="SSF117281">
    <property type="entry name" value="Kelch motif"/>
    <property type="match status" value="1"/>
</dbReference>
<sequence length="133" mass="14979">MHLPRKTPNDCFVFFDKESLAVGTELLVFRKDMFAHIIYQYSLLTNMWSTGMQMNVPRCFSGKESLGEIAIFAGGYDLQGKIHSSAELYNSETATWRTLRSMNKPRKMCSGVFMDGRFYVLGGIGGADSKLLT</sequence>
<dbReference type="InterPro" id="IPR052439">
    <property type="entry name" value="F-box/Kelch-repeat"/>
</dbReference>
<evidence type="ECO:0000256" key="1">
    <source>
        <dbReference type="ARBA" id="ARBA00022441"/>
    </source>
</evidence>
<protein>
    <submittedName>
        <fullName evidence="3">F-box/kelch-repeat protein SKIP11</fullName>
    </submittedName>
</protein>
<evidence type="ECO:0000313" key="4">
    <source>
        <dbReference type="Proteomes" id="UP000224567"/>
    </source>
</evidence>
<proteinExistence type="predicted"/>
<gene>
    <name evidence="3" type="ORF">CQW23_25700</name>
</gene>
<keyword evidence="4" id="KW-1185">Reference proteome</keyword>
<dbReference type="Proteomes" id="UP000224567">
    <property type="component" value="Unassembled WGS sequence"/>
</dbReference>
<keyword evidence="2" id="KW-0677">Repeat</keyword>
<accession>A0A2G2VLQ5</accession>
<dbReference type="Pfam" id="PF01344">
    <property type="entry name" value="Kelch_1"/>
    <property type="match status" value="1"/>
</dbReference>
<keyword evidence="1" id="KW-0880">Kelch repeat</keyword>
<evidence type="ECO:0000256" key="2">
    <source>
        <dbReference type="ARBA" id="ARBA00022737"/>
    </source>
</evidence>